<organism evidence="2 3">
    <name type="scientific">Sordaria macrospora</name>
    <dbReference type="NCBI Taxonomy" id="5147"/>
    <lineage>
        <taxon>Eukaryota</taxon>
        <taxon>Fungi</taxon>
        <taxon>Dikarya</taxon>
        <taxon>Ascomycota</taxon>
        <taxon>Pezizomycotina</taxon>
        <taxon>Sordariomycetes</taxon>
        <taxon>Sordariomycetidae</taxon>
        <taxon>Sordariales</taxon>
        <taxon>Sordariaceae</taxon>
        <taxon>Sordaria</taxon>
    </lineage>
</organism>
<name>A0A8S8ZN45_SORMA</name>
<feature type="compositionally biased region" description="Low complexity" evidence="1">
    <location>
        <begin position="50"/>
        <end position="59"/>
    </location>
</feature>
<feature type="compositionally biased region" description="Polar residues" evidence="1">
    <location>
        <begin position="89"/>
        <end position="100"/>
    </location>
</feature>
<gene>
    <name evidence="2" type="ORF">SMACR_01934</name>
</gene>
<evidence type="ECO:0000313" key="3">
    <source>
        <dbReference type="Proteomes" id="UP000433876"/>
    </source>
</evidence>
<feature type="compositionally biased region" description="Polar residues" evidence="1">
    <location>
        <begin position="204"/>
        <end position="232"/>
    </location>
</feature>
<feature type="compositionally biased region" description="Basic and acidic residues" evidence="1">
    <location>
        <begin position="130"/>
        <end position="142"/>
    </location>
</feature>
<feature type="compositionally biased region" description="Low complexity" evidence="1">
    <location>
        <begin position="115"/>
        <end position="129"/>
    </location>
</feature>
<dbReference type="EMBL" id="NMPR01000124">
    <property type="protein sequence ID" value="KAA8629795.1"/>
    <property type="molecule type" value="Genomic_DNA"/>
</dbReference>
<feature type="region of interest" description="Disordered" evidence="1">
    <location>
        <begin position="1"/>
        <end position="178"/>
    </location>
</feature>
<evidence type="ECO:0000256" key="1">
    <source>
        <dbReference type="SAM" id="MobiDB-lite"/>
    </source>
</evidence>
<dbReference type="Proteomes" id="UP000433876">
    <property type="component" value="Unassembled WGS sequence"/>
</dbReference>
<proteinExistence type="predicted"/>
<feature type="compositionally biased region" description="Polar residues" evidence="1">
    <location>
        <begin position="425"/>
        <end position="438"/>
    </location>
</feature>
<evidence type="ECO:0000313" key="2">
    <source>
        <dbReference type="EMBL" id="KAA8629795.1"/>
    </source>
</evidence>
<comment type="caution">
    <text evidence="2">The sequence shown here is derived from an EMBL/GenBank/DDBJ whole genome shotgun (WGS) entry which is preliminary data.</text>
</comment>
<dbReference type="AlphaFoldDB" id="A0A8S8ZN45"/>
<reference evidence="2 3" key="1">
    <citation type="submission" date="2017-07" db="EMBL/GenBank/DDBJ databases">
        <title>Genome sequence of the Sordaria macrospora wild type strain R19027.</title>
        <authorList>
            <person name="Nowrousian M."/>
            <person name="Teichert I."/>
            <person name="Kueck U."/>
        </authorList>
    </citation>
    <scope>NUCLEOTIDE SEQUENCE [LARGE SCALE GENOMIC DNA]</scope>
    <source>
        <strain evidence="2 3">R19027</strain>
        <tissue evidence="2">Mycelium</tissue>
    </source>
</reference>
<feature type="region of interest" description="Disordered" evidence="1">
    <location>
        <begin position="199"/>
        <end position="236"/>
    </location>
</feature>
<feature type="compositionally biased region" description="Low complexity" evidence="1">
    <location>
        <begin position="146"/>
        <end position="172"/>
    </location>
</feature>
<protein>
    <submittedName>
        <fullName evidence="2">Uncharacterized protein</fullName>
    </submittedName>
</protein>
<dbReference type="VEuPathDB" id="FungiDB:SMAC_01934"/>
<accession>A0A8S8ZN45</accession>
<sequence length="530" mass="56432">MAPFALPGGSETRDGTRKSPVTIRGSLIGGGSDEAGRTDGGNPVHLSRASYRTRTTTYSGKSTVIQGDETNDATGNGRGGGDRGKETNSNDMGGADNNNEAGGKTGCGKFNIFCRGNRTNGKGRNNNGDGWDKGGGKEKDSGNGDGNSSSRPNKPESTTIISPTPGPTSLSLVSGQTQAPTLSLPADLSLSSMESSSLKVSPSFTTSYVPEATKPNQATWTPEESNQKSSAASVKRNPRQAWWDILRALNEPSSVTERTKTVADSESVGSLCSYEKVNELLPQPHTPGIEIQYQQPSPVHQHCGSPLPYATFANFVYPANIADPRNLAPAAMYSHQAGQFSTSSNRSQDGSLGTTLVSNGAGEIQYVNHLDSKHLISPCSPFQGPGQRMSDMSSLSSGFGDGEFIMRGQILQPPLPAAIAYPSSPTGTTNRFSELSTQQGGGKRDTMYTEASEDTPARFRSLNSWVAQQSSRVNRGQKRDEASYLASVPQLPCQPGVPGIHNPLVEQTFNLMRDNEKPRPVEEIIIQMRL</sequence>
<feature type="region of interest" description="Disordered" evidence="1">
    <location>
        <begin position="425"/>
        <end position="445"/>
    </location>
</feature>